<comment type="caution">
    <text evidence="3">The sequence shown here is derived from an EMBL/GenBank/DDBJ whole genome shotgun (WGS) entry which is preliminary data.</text>
</comment>
<dbReference type="OrthoDB" id="3233375at2759"/>
<feature type="transmembrane region" description="Helical" evidence="1">
    <location>
        <begin position="198"/>
        <end position="222"/>
    </location>
</feature>
<feature type="chain" id="PRO_5040471582" evidence="2">
    <location>
        <begin position="20"/>
        <end position="276"/>
    </location>
</feature>
<dbReference type="Proteomes" id="UP000807469">
    <property type="component" value="Unassembled WGS sequence"/>
</dbReference>
<evidence type="ECO:0000313" key="4">
    <source>
        <dbReference type="Proteomes" id="UP000807469"/>
    </source>
</evidence>
<name>A0A9P5Z8X6_9AGAR</name>
<keyword evidence="1" id="KW-0812">Transmembrane</keyword>
<evidence type="ECO:0000313" key="3">
    <source>
        <dbReference type="EMBL" id="KAF9483107.1"/>
    </source>
</evidence>
<dbReference type="EMBL" id="MU155157">
    <property type="protein sequence ID" value="KAF9483107.1"/>
    <property type="molecule type" value="Genomic_DNA"/>
</dbReference>
<gene>
    <name evidence="3" type="ORF">BDN70DRAFT_929443</name>
</gene>
<keyword evidence="1" id="KW-0472">Membrane</keyword>
<proteinExistence type="predicted"/>
<keyword evidence="1" id="KW-1133">Transmembrane helix</keyword>
<sequence length="276" mass="30626">MRLTAITATLLAGAGLVAAVPIRVIVVSSSAPQDIHPAANIRFGHAVQPLAPAVAKMSMSSSSRVRRPCNGRMSRFRQKGIEISNTFRAALGLPLIDPNAHHAPMRGPFNILPINPEEVQFLKPMEPSPNDKYVVVKHDTNEMPAVESFKPLAAQDMRNHMHHGGPHRHHHPHHHHDIPFIMRLHFSLMNLGLWEGRAVAFVLGCGIGVLLRMFWVLAVVAYRAVKRRPEEDEYSHITIFEEVEVAPPHYTYPVDEKVAIEAAEPTEPAAATEEAK</sequence>
<feature type="signal peptide" evidence="2">
    <location>
        <begin position="1"/>
        <end position="19"/>
    </location>
</feature>
<protein>
    <submittedName>
        <fullName evidence="3">Uncharacterized protein</fullName>
    </submittedName>
</protein>
<evidence type="ECO:0000256" key="2">
    <source>
        <dbReference type="SAM" id="SignalP"/>
    </source>
</evidence>
<keyword evidence="2" id="KW-0732">Signal</keyword>
<organism evidence="3 4">
    <name type="scientific">Pholiota conissans</name>
    <dbReference type="NCBI Taxonomy" id="109636"/>
    <lineage>
        <taxon>Eukaryota</taxon>
        <taxon>Fungi</taxon>
        <taxon>Dikarya</taxon>
        <taxon>Basidiomycota</taxon>
        <taxon>Agaricomycotina</taxon>
        <taxon>Agaricomycetes</taxon>
        <taxon>Agaricomycetidae</taxon>
        <taxon>Agaricales</taxon>
        <taxon>Agaricineae</taxon>
        <taxon>Strophariaceae</taxon>
        <taxon>Pholiota</taxon>
    </lineage>
</organism>
<evidence type="ECO:0000256" key="1">
    <source>
        <dbReference type="SAM" id="Phobius"/>
    </source>
</evidence>
<reference evidence="3" key="1">
    <citation type="submission" date="2020-11" db="EMBL/GenBank/DDBJ databases">
        <authorList>
            <consortium name="DOE Joint Genome Institute"/>
            <person name="Ahrendt S."/>
            <person name="Riley R."/>
            <person name="Andreopoulos W."/>
            <person name="Labutti K."/>
            <person name="Pangilinan J."/>
            <person name="Ruiz-Duenas F.J."/>
            <person name="Barrasa J.M."/>
            <person name="Sanchez-Garcia M."/>
            <person name="Camarero S."/>
            <person name="Miyauchi S."/>
            <person name="Serrano A."/>
            <person name="Linde D."/>
            <person name="Babiker R."/>
            <person name="Drula E."/>
            <person name="Ayuso-Fernandez I."/>
            <person name="Pacheco R."/>
            <person name="Padilla G."/>
            <person name="Ferreira P."/>
            <person name="Barriuso J."/>
            <person name="Kellner H."/>
            <person name="Castanera R."/>
            <person name="Alfaro M."/>
            <person name="Ramirez L."/>
            <person name="Pisabarro A.G."/>
            <person name="Kuo A."/>
            <person name="Tritt A."/>
            <person name="Lipzen A."/>
            <person name="He G."/>
            <person name="Yan M."/>
            <person name="Ng V."/>
            <person name="Cullen D."/>
            <person name="Martin F."/>
            <person name="Rosso M.-N."/>
            <person name="Henrissat B."/>
            <person name="Hibbett D."/>
            <person name="Martinez A.T."/>
            <person name="Grigoriev I.V."/>
        </authorList>
    </citation>
    <scope>NUCLEOTIDE SEQUENCE</scope>
    <source>
        <strain evidence="3">CIRM-BRFM 674</strain>
    </source>
</reference>
<accession>A0A9P5Z8X6</accession>
<dbReference type="AlphaFoldDB" id="A0A9P5Z8X6"/>
<keyword evidence="4" id="KW-1185">Reference proteome</keyword>